<dbReference type="AlphaFoldDB" id="A0AAW6E413"/>
<dbReference type="RefSeq" id="WP_207739415.1">
    <property type="nucleotide sequence ID" value="NZ_JADNGL010000002.1"/>
</dbReference>
<protein>
    <submittedName>
        <fullName evidence="1">Uncharacterized protein</fullName>
    </submittedName>
</protein>
<organism evidence="1 2">
    <name type="scientific">Ruminococcus bicirculans</name>
    <name type="common">ex Wegman et al. 2014</name>
    <dbReference type="NCBI Taxonomy" id="1160721"/>
    <lineage>
        <taxon>Bacteria</taxon>
        <taxon>Bacillati</taxon>
        <taxon>Bacillota</taxon>
        <taxon>Clostridia</taxon>
        <taxon>Eubacteriales</taxon>
        <taxon>Oscillospiraceae</taxon>
        <taxon>Ruminococcus</taxon>
    </lineage>
</organism>
<name>A0AAW6E413_9FIRM</name>
<sequence length="275" mass="32111">MEELMTVVFIGFDGYSDMWDDCISLYCKFWEDCPYRTIFVNNVKDVHFKGVEVFHAGKDAEWSRKVQIAIKESKTPYICLMLEDFLVGKQVNSTTVGKTIEFIKKEHIRYFKLANMNRAVKNRDANYKNYRFLHVIPKSDEYGISLQAAIWSKGYLSDLVGTENYNAWIFEFNRVKEAQGKSDTPNHGCVFDERNILNLQHGVIQGKYLPGTIKYFKGIGIDLNVEREIMSYVQYYKLRLISKGKHLLPRKMRKLVKKVLEKCGMKFVSTTRDNS</sequence>
<evidence type="ECO:0000313" key="2">
    <source>
        <dbReference type="Proteomes" id="UP001211015"/>
    </source>
</evidence>
<dbReference type="Proteomes" id="UP001211015">
    <property type="component" value="Unassembled WGS sequence"/>
</dbReference>
<evidence type="ECO:0000313" key="1">
    <source>
        <dbReference type="EMBL" id="MDB8743711.1"/>
    </source>
</evidence>
<gene>
    <name evidence="1" type="ORF">PNU62_01635</name>
</gene>
<comment type="caution">
    <text evidence="1">The sequence shown here is derived from an EMBL/GenBank/DDBJ whole genome shotgun (WGS) entry which is preliminary data.</text>
</comment>
<proteinExistence type="predicted"/>
<accession>A0AAW6E413</accession>
<reference evidence="1" key="1">
    <citation type="submission" date="2023-01" db="EMBL/GenBank/DDBJ databases">
        <title>Human gut microbiome strain richness.</title>
        <authorList>
            <person name="Chen-Liaw A."/>
        </authorList>
    </citation>
    <scope>NUCLEOTIDE SEQUENCE</scope>
    <source>
        <strain evidence="1">1001275st1_F4_1001275B_160808</strain>
    </source>
</reference>
<dbReference type="EMBL" id="JAQMLV010000002">
    <property type="protein sequence ID" value="MDB8743711.1"/>
    <property type="molecule type" value="Genomic_DNA"/>
</dbReference>